<evidence type="ECO:0000256" key="1">
    <source>
        <dbReference type="SAM" id="MobiDB-lite"/>
    </source>
</evidence>
<feature type="compositionally biased region" description="Basic and acidic residues" evidence="1">
    <location>
        <begin position="1"/>
        <end position="10"/>
    </location>
</feature>
<dbReference type="EMBL" id="JACXVP010000008">
    <property type="protein sequence ID" value="KAG5593026.1"/>
    <property type="molecule type" value="Genomic_DNA"/>
</dbReference>
<proteinExistence type="predicted"/>
<sequence>MWRFSHKIEPKTSSLSFTASPIHPQGLSTPLKTLVIAKCHLELHEIRLIFDRVEMRQDGPNFRTILKVLLF</sequence>
<accession>A0A9J5XZ53</accession>
<name>A0A9J5XZ53_SOLCO</name>
<dbReference type="AlphaFoldDB" id="A0A9J5XZ53"/>
<evidence type="ECO:0000313" key="2">
    <source>
        <dbReference type="EMBL" id="KAG5593026.1"/>
    </source>
</evidence>
<reference evidence="2 3" key="1">
    <citation type="submission" date="2020-09" db="EMBL/GenBank/DDBJ databases">
        <title>De no assembly of potato wild relative species, Solanum commersonii.</title>
        <authorList>
            <person name="Cho K."/>
        </authorList>
    </citation>
    <scope>NUCLEOTIDE SEQUENCE [LARGE SCALE GENOMIC DNA]</scope>
    <source>
        <strain evidence="2">LZ3.2</strain>
        <tissue evidence="2">Leaf</tissue>
    </source>
</reference>
<comment type="caution">
    <text evidence="2">The sequence shown here is derived from an EMBL/GenBank/DDBJ whole genome shotgun (WGS) entry which is preliminary data.</text>
</comment>
<gene>
    <name evidence="2" type="ORF">H5410_043540</name>
</gene>
<feature type="region of interest" description="Disordered" evidence="1">
    <location>
        <begin position="1"/>
        <end position="21"/>
    </location>
</feature>
<keyword evidence="3" id="KW-1185">Reference proteome</keyword>
<dbReference type="Proteomes" id="UP000824120">
    <property type="component" value="Chromosome 8"/>
</dbReference>
<evidence type="ECO:0000313" key="3">
    <source>
        <dbReference type="Proteomes" id="UP000824120"/>
    </source>
</evidence>
<organism evidence="2 3">
    <name type="scientific">Solanum commersonii</name>
    <name type="common">Commerson's wild potato</name>
    <name type="synonym">Commerson's nightshade</name>
    <dbReference type="NCBI Taxonomy" id="4109"/>
    <lineage>
        <taxon>Eukaryota</taxon>
        <taxon>Viridiplantae</taxon>
        <taxon>Streptophyta</taxon>
        <taxon>Embryophyta</taxon>
        <taxon>Tracheophyta</taxon>
        <taxon>Spermatophyta</taxon>
        <taxon>Magnoliopsida</taxon>
        <taxon>eudicotyledons</taxon>
        <taxon>Gunneridae</taxon>
        <taxon>Pentapetalae</taxon>
        <taxon>asterids</taxon>
        <taxon>lamiids</taxon>
        <taxon>Solanales</taxon>
        <taxon>Solanaceae</taxon>
        <taxon>Solanoideae</taxon>
        <taxon>Solaneae</taxon>
        <taxon>Solanum</taxon>
    </lineage>
</organism>
<protein>
    <submittedName>
        <fullName evidence="2">Uncharacterized protein</fullName>
    </submittedName>
</protein>